<proteinExistence type="predicted"/>
<reference evidence="1 2" key="1">
    <citation type="submission" date="2020-08" db="EMBL/GenBank/DDBJ databases">
        <title>Genomic Encyclopedia of Type Strains, Phase IV (KMG-IV): sequencing the most valuable type-strain genomes for metagenomic binning, comparative biology and taxonomic classification.</title>
        <authorList>
            <person name="Goeker M."/>
        </authorList>
    </citation>
    <scope>NUCLEOTIDE SEQUENCE [LARGE SCALE GENOMIC DNA]</scope>
    <source>
        <strain evidence="1 2">DSM 29007</strain>
    </source>
</reference>
<protein>
    <recommendedName>
        <fullName evidence="3">Carboxypeptidase regulatory-like domain-containing protein</fullName>
    </recommendedName>
</protein>
<comment type="caution">
    <text evidence="1">The sequence shown here is derived from an EMBL/GenBank/DDBJ whole genome shotgun (WGS) entry which is preliminary data.</text>
</comment>
<dbReference type="EMBL" id="JACHIA010000001">
    <property type="protein sequence ID" value="MBB6068475.1"/>
    <property type="molecule type" value="Genomic_DNA"/>
</dbReference>
<organism evidence="1 2">
    <name type="scientific">Longimicrobium terrae</name>
    <dbReference type="NCBI Taxonomy" id="1639882"/>
    <lineage>
        <taxon>Bacteria</taxon>
        <taxon>Pseudomonadati</taxon>
        <taxon>Gemmatimonadota</taxon>
        <taxon>Longimicrobiia</taxon>
        <taxon>Longimicrobiales</taxon>
        <taxon>Longimicrobiaceae</taxon>
        <taxon>Longimicrobium</taxon>
    </lineage>
</organism>
<name>A0A841GV15_9BACT</name>
<dbReference type="Pfam" id="PF19671">
    <property type="entry name" value="DUF6174"/>
    <property type="match status" value="1"/>
</dbReference>
<gene>
    <name evidence="1" type="ORF">HNQ61_000086</name>
</gene>
<evidence type="ECO:0008006" key="3">
    <source>
        <dbReference type="Google" id="ProtNLM"/>
    </source>
</evidence>
<dbReference type="Proteomes" id="UP000582837">
    <property type="component" value="Unassembled WGS sequence"/>
</dbReference>
<dbReference type="AlphaFoldDB" id="A0A841GV15"/>
<sequence>MADSSGRFSFERVQPGGYVLTARGMGTGEAQLLANVVPGGATSIDVALPPIGYVLAERMKQLEELSEARNTWMFEGPMTYQFTLRSECFCFGVNPLWVLEEQADSIIVLNSGPGVPMEVPAQFAGMERIFAWIEAEIRDTGRRVEVRYNQSLGYPEHIRFDTLEMLSDSWQTITIRDVKEVRQRE</sequence>
<evidence type="ECO:0000313" key="2">
    <source>
        <dbReference type="Proteomes" id="UP000582837"/>
    </source>
</evidence>
<keyword evidence="2" id="KW-1185">Reference proteome</keyword>
<evidence type="ECO:0000313" key="1">
    <source>
        <dbReference type="EMBL" id="MBB6068475.1"/>
    </source>
</evidence>
<dbReference type="InterPro" id="IPR046172">
    <property type="entry name" value="DUF6174"/>
</dbReference>
<accession>A0A841GV15</accession>
<dbReference type="Gene3D" id="2.60.40.1120">
    <property type="entry name" value="Carboxypeptidase-like, regulatory domain"/>
    <property type="match status" value="1"/>
</dbReference>